<dbReference type="RefSeq" id="WP_137602520.1">
    <property type="nucleotide sequence ID" value="NZ_BJEB01000056.1"/>
</dbReference>
<keyword evidence="1" id="KW-0812">Transmembrane</keyword>
<evidence type="ECO:0000313" key="3">
    <source>
        <dbReference type="Proteomes" id="UP000325295"/>
    </source>
</evidence>
<gene>
    <name evidence="2" type="ORF">F0161_08060</name>
</gene>
<dbReference type="AlphaFoldDB" id="A0A5P1X6A5"/>
<name>A0A5P1X6A5_9LACO</name>
<dbReference type="KEGG" id="lnn:F0161_08060"/>
<keyword evidence="1" id="KW-0472">Membrane</keyword>
<accession>A0A5P1X6A5</accession>
<organism evidence="2 3">
    <name type="scientific">Paucilactobacillus nenjiangensis</name>
    <dbReference type="NCBI Taxonomy" id="1296540"/>
    <lineage>
        <taxon>Bacteria</taxon>
        <taxon>Bacillati</taxon>
        <taxon>Bacillota</taxon>
        <taxon>Bacilli</taxon>
        <taxon>Lactobacillales</taxon>
        <taxon>Lactobacillaceae</taxon>
        <taxon>Paucilactobacillus</taxon>
    </lineage>
</organism>
<keyword evidence="3" id="KW-1185">Reference proteome</keyword>
<protein>
    <recommendedName>
        <fullName evidence="4">Type II secretion system protein</fullName>
    </recommendedName>
</protein>
<sequence length="91" mass="10493">MMKKAGYALVNVLIVMALVTSYEIYRYEQCRQERRMYTDLQNKLLCDVMSNMAGNSHEKIKFNTGTVDFNAPKAPIKLNNGFSTTDWHKVP</sequence>
<feature type="transmembrane region" description="Helical" evidence="1">
    <location>
        <begin position="6"/>
        <end position="25"/>
    </location>
</feature>
<dbReference type="Proteomes" id="UP000325295">
    <property type="component" value="Chromosome"/>
</dbReference>
<evidence type="ECO:0008006" key="4">
    <source>
        <dbReference type="Google" id="ProtNLM"/>
    </source>
</evidence>
<evidence type="ECO:0000256" key="1">
    <source>
        <dbReference type="SAM" id="Phobius"/>
    </source>
</evidence>
<dbReference type="EMBL" id="CP043939">
    <property type="protein sequence ID" value="QER67797.1"/>
    <property type="molecule type" value="Genomic_DNA"/>
</dbReference>
<proteinExistence type="predicted"/>
<reference evidence="2 3" key="1">
    <citation type="submission" date="2019-09" db="EMBL/GenBank/DDBJ databases">
        <title>Complete Genome Sequence of Lactobacillus nenjiangensis SH-Y15, isolated from sauerkraut.</title>
        <authorList>
            <person name="Yang H."/>
        </authorList>
    </citation>
    <scope>NUCLEOTIDE SEQUENCE [LARGE SCALE GENOMIC DNA]</scope>
    <source>
        <strain evidence="2 3">SH-Y15</strain>
    </source>
</reference>
<keyword evidence="1" id="KW-1133">Transmembrane helix</keyword>
<dbReference type="OrthoDB" id="2326325at2"/>
<evidence type="ECO:0000313" key="2">
    <source>
        <dbReference type="EMBL" id="QER67797.1"/>
    </source>
</evidence>